<evidence type="ECO:0000313" key="2">
    <source>
        <dbReference type="Proteomes" id="UP001153954"/>
    </source>
</evidence>
<organism evidence="1 2">
    <name type="scientific">Euphydryas editha</name>
    <name type="common">Edith's checkerspot</name>
    <dbReference type="NCBI Taxonomy" id="104508"/>
    <lineage>
        <taxon>Eukaryota</taxon>
        <taxon>Metazoa</taxon>
        <taxon>Ecdysozoa</taxon>
        <taxon>Arthropoda</taxon>
        <taxon>Hexapoda</taxon>
        <taxon>Insecta</taxon>
        <taxon>Pterygota</taxon>
        <taxon>Neoptera</taxon>
        <taxon>Endopterygota</taxon>
        <taxon>Lepidoptera</taxon>
        <taxon>Glossata</taxon>
        <taxon>Ditrysia</taxon>
        <taxon>Papilionoidea</taxon>
        <taxon>Nymphalidae</taxon>
        <taxon>Nymphalinae</taxon>
        <taxon>Euphydryas</taxon>
    </lineage>
</organism>
<keyword evidence="2" id="KW-1185">Reference proteome</keyword>
<dbReference type="EMBL" id="CAKOGL010000043">
    <property type="protein sequence ID" value="CAH2108850.1"/>
    <property type="molecule type" value="Genomic_DNA"/>
</dbReference>
<name>A0AAU9VBZ6_EUPED</name>
<protein>
    <submittedName>
        <fullName evidence="1">Uncharacterized protein</fullName>
    </submittedName>
</protein>
<comment type="caution">
    <text evidence="1">The sequence shown here is derived from an EMBL/GenBank/DDBJ whole genome shotgun (WGS) entry which is preliminary data.</text>
</comment>
<accession>A0AAU9VBZ6</accession>
<dbReference type="AlphaFoldDB" id="A0AAU9VBZ6"/>
<sequence length="80" mass="9290">MSPPTQKNLITPLQESKKQLLLEEVFNRDKKWDSNNYNSKKIDKLIGEMIALQNLPFNFVEGLGFRSIESNSYKRISTTI</sequence>
<reference evidence="1" key="1">
    <citation type="submission" date="2022-03" db="EMBL/GenBank/DDBJ databases">
        <authorList>
            <person name="Tunstrom K."/>
        </authorList>
    </citation>
    <scope>NUCLEOTIDE SEQUENCE</scope>
</reference>
<evidence type="ECO:0000313" key="1">
    <source>
        <dbReference type="EMBL" id="CAH2108850.1"/>
    </source>
</evidence>
<gene>
    <name evidence="1" type="ORF">EEDITHA_LOCUS22751</name>
</gene>
<proteinExistence type="predicted"/>
<dbReference type="Proteomes" id="UP001153954">
    <property type="component" value="Unassembled WGS sequence"/>
</dbReference>